<proteinExistence type="predicted"/>
<dbReference type="InterPro" id="IPR032531">
    <property type="entry name" value="DUF4956"/>
</dbReference>
<evidence type="ECO:0000256" key="1">
    <source>
        <dbReference type="SAM" id="Phobius"/>
    </source>
</evidence>
<comment type="caution">
    <text evidence="2">The sequence shown here is derived from an EMBL/GenBank/DDBJ whole genome shotgun (WGS) entry which is preliminary data.</text>
</comment>
<dbReference type="RefSeq" id="WP_304542479.1">
    <property type="nucleotide sequence ID" value="NZ_JARPTC010000012.1"/>
</dbReference>
<dbReference type="Proteomes" id="UP001172911">
    <property type="component" value="Unassembled WGS sequence"/>
</dbReference>
<feature type="transmembrane region" description="Helical" evidence="1">
    <location>
        <begin position="18"/>
        <end position="38"/>
    </location>
</feature>
<keyword evidence="3" id="KW-1185">Reference proteome</keyword>
<accession>A0AAW7ZD65</accession>
<evidence type="ECO:0000313" key="2">
    <source>
        <dbReference type="EMBL" id="MDO7787336.1"/>
    </source>
</evidence>
<protein>
    <submittedName>
        <fullName evidence="2">DUF4956 domain-containing protein</fullName>
    </submittedName>
</protein>
<keyword evidence="1" id="KW-0472">Membrane</keyword>
<keyword evidence="1" id="KW-0812">Transmembrane</keyword>
<dbReference type="AlphaFoldDB" id="A0AAW7ZD65"/>
<organism evidence="2 3">
    <name type="scientific">Desulforamulus aquiferis</name>
    <dbReference type="NCBI Taxonomy" id="1397668"/>
    <lineage>
        <taxon>Bacteria</taxon>
        <taxon>Bacillati</taxon>
        <taxon>Bacillota</taxon>
        <taxon>Clostridia</taxon>
        <taxon>Eubacteriales</taxon>
        <taxon>Peptococcaceae</taxon>
        <taxon>Desulforamulus</taxon>
    </lineage>
</organism>
<keyword evidence="1" id="KW-1133">Transmembrane helix</keyword>
<dbReference type="EMBL" id="JARPTC010000012">
    <property type="protein sequence ID" value="MDO7787336.1"/>
    <property type="molecule type" value="Genomic_DNA"/>
</dbReference>
<dbReference type="Pfam" id="PF16316">
    <property type="entry name" value="DUF4956"/>
    <property type="match status" value="1"/>
</dbReference>
<name>A0AAW7ZD65_9FIRM</name>
<sequence length="225" mass="24523">MLESILSNNGASSITLEGLLLCTVASLFLGLGVAYIYMYRSIYTKNFVVTLALLPAMVQIVIMLVNGNIGTGIAVMGAFSLVRFRSVPGSAREISSIFLAMAVGLATGMGYLGAAAMFLMIIGAMTILLATTGFGEQKKTEKELKITIPESLDYSGIFDDLFERYTKSAELIRVKTTNMGSLYELQYHIVLTNQSTEKELLDQIRCRNGNLNIACGRVPTYKVEL</sequence>
<feature type="transmembrane region" description="Helical" evidence="1">
    <location>
        <begin position="58"/>
        <end position="82"/>
    </location>
</feature>
<feature type="transmembrane region" description="Helical" evidence="1">
    <location>
        <begin position="118"/>
        <end position="135"/>
    </location>
</feature>
<evidence type="ECO:0000313" key="3">
    <source>
        <dbReference type="Proteomes" id="UP001172911"/>
    </source>
</evidence>
<reference evidence="2" key="1">
    <citation type="journal article" date="2023" name="J. Hazard. Mater.">
        <title>Anaerobic biodegradation of pyrene and benzo[a]pyrene by a new sulfate-reducing Desulforamulus aquiferis strain DSA.</title>
        <authorList>
            <person name="Zhang Z."/>
            <person name="Sun J."/>
            <person name="Gong X."/>
            <person name="Wang C."/>
            <person name="Wang H."/>
        </authorList>
    </citation>
    <scope>NUCLEOTIDE SEQUENCE</scope>
    <source>
        <strain evidence="2">DSA</strain>
    </source>
</reference>
<reference evidence="2" key="2">
    <citation type="submission" date="2023-03" db="EMBL/GenBank/DDBJ databases">
        <authorList>
            <person name="Zhang Z."/>
        </authorList>
    </citation>
    <scope>NUCLEOTIDE SEQUENCE</scope>
    <source>
        <strain evidence="2">DSA</strain>
    </source>
</reference>
<gene>
    <name evidence="2" type="ORF">P6N53_08910</name>
</gene>